<dbReference type="EMBL" id="BK015422">
    <property type="protein sequence ID" value="DAE05958.1"/>
    <property type="molecule type" value="Genomic_DNA"/>
</dbReference>
<accession>A0A8S5PFU6</accession>
<name>A0A8S5PFU6_9CAUD</name>
<feature type="region of interest" description="Disordered" evidence="1">
    <location>
        <begin position="228"/>
        <end position="320"/>
    </location>
</feature>
<feature type="compositionally biased region" description="Basic and acidic residues" evidence="1">
    <location>
        <begin position="260"/>
        <end position="320"/>
    </location>
</feature>
<evidence type="ECO:0008006" key="3">
    <source>
        <dbReference type="Google" id="ProtNLM"/>
    </source>
</evidence>
<proteinExistence type="predicted"/>
<reference evidence="2" key="1">
    <citation type="journal article" date="2021" name="Proc. Natl. Acad. Sci. U.S.A.">
        <title>A Catalog of Tens of Thousands of Viruses from Human Metagenomes Reveals Hidden Associations with Chronic Diseases.</title>
        <authorList>
            <person name="Tisza M.J."/>
            <person name="Buck C.B."/>
        </authorList>
    </citation>
    <scope>NUCLEOTIDE SEQUENCE</scope>
    <source>
        <strain evidence="2">CtNYa18</strain>
    </source>
</reference>
<feature type="compositionally biased region" description="Basic and acidic residues" evidence="1">
    <location>
        <begin position="411"/>
        <end position="420"/>
    </location>
</feature>
<protein>
    <recommendedName>
        <fullName evidence="3">Prohead protease</fullName>
    </recommendedName>
</protein>
<organism evidence="2">
    <name type="scientific">Myoviridae sp. ctNYa18</name>
    <dbReference type="NCBI Taxonomy" id="2825090"/>
    <lineage>
        <taxon>Viruses</taxon>
        <taxon>Duplodnaviria</taxon>
        <taxon>Heunggongvirae</taxon>
        <taxon>Uroviricota</taxon>
        <taxon>Caudoviricetes</taxon>
    </lineage>
</organism>
<feature type="region of interest" description="Disordered" evidence="1">
    <location>
        <begin position="375"/>
        <end position="420"/>
    </location>
</feature>
<feature type="compositionally biased region" description="Basic and acidic residues" evidence="1">
    <location>
        <begin position="394"/>
        <end position="405"/>
    </location>
</feature>
<sequence>MRQASLSHFLLGQISLGVYRENNMFTVSTKTKDNIRLSDEGKSEYRRYWKQLCPFGEWIDPNDWDNSKLVIDKNLVDQLVKNFNDGVLDYVPVPLGHPYDSSSLASLNTGELLELEAREDGLYGLIEIRDDAVADKIDKNLIPNVSMGMDLQYKDKKDGSLKGAVLQHVGLVTDPYLKGMHAFEPALSDMSQVAIVLSDSSNNKREENGMNKVKVTNDRDFDVEVKWQEDGEEKTATVAAGADVEVPEDQEEAVKQQIADAKEPEDKDEDKSGEDNLSDKKDLSDEQKALEAEKAELAREKAELAKQKQELSEKQAETEYEKLLSEGKLVPAQKESYLALCAAKDTKVQLSDTKTKSVDVLLSELFAAMPAMRLLSEDGGEGGNGNGDEVQLDDSDKADIERFGLNEEDYKEVKREKEKQ</sequence>
<evidence type="ECO:0000256" key="1">
    <source>
        <dbReference type="SAM" id="MobiDB-lite"/>
    </source>
</evidence>
<evidence type="ECO:0000313" key="2">
    <source>
        <dbReference type="EMBL" id="DAE05958.1"/>
    </source>
</evidence>